<organism evidence="1 2">
    <name type="scientific">Cervus elaphus hippelaphus</name>
    <name type="common">European red deer</name>
    <dbReference type="NCBI Taxonomy" id="46360"/>
    <lineage>
        <taxon>Eukaryota</taxon>
        <taxon>Metazoa</taxon>
        <taxon>Chordata</taxon>
        <taxon>Craniata</taxon>
        <taxon>Vertebrata</taxon>
        <taxon>Euteleostomi</taxon>
        <taxon>Mammalia</taxon>
        <taxon>Eutheria</taxon>
        <taxon>Laurasiatheria</taxon>
        <taxon>Artiodactyla</taxon>
        <taxon>Ruminantia</taxon>
        <taxon>Pecora</taxon>
        <taxon>Cervidae</taxon>
        <taxon>Cervinae</taxon>
        <taxon>Cervus</taxon>
    </lineage>
</organism>
<reference evidence="1 2" key="1">
    <citation type="journal article" date="2018" name="Mol. Genet. Genomics">
        <title>The red deer Cervus elaphus genome CerEla1.0: sequencing, annotating, genes, and chromosomes.</title>
        <authorList>
            <person name="Bana N.A."/>
            <person name="Nyiri A."/>
            <person name="Nagy J."/>
            <person name="Frank K."/>
            <person name="Nagy T."/>
            <person name="Steger V."/>
            <person name="Schiller M."/>
            <person name="Lakatos P."/>
            <person name="Sugar L."/>
            <person name="Horn P."/>
            <person name="Barta E."/>
            <person name="Orosz L."/>
        </authorList>
    </citation>
    <scope>NUCLEOTIDE SEQUENCE [LARGE SCALE GENOMIC DNA]</scope>
    <source>
        <strain evidence="1">Hungarian</strain>
    </source>
</reference>
<keyword evidence="2" id="KW-1185">Reference proteome</keyword>
<evidence type="ECO:0000313" key="1">
    <source>
        <dbReference type="EMBL" id="OWK07959.1"/>
    </source>
</evidence>
<dbReference type="Proteomes" id="UP000242450">
    <property type="component" value="Chromosome 15"/>
</dbReference>
<proteinExistence type="predicted"/>
<accession>A0A212CPJ2</accession>
<dbReference type="AlphaFoldDB" id="A0A212CPJ2"/>
<evidence type="ECO:0000313" key="2">
    <source>
        <dbReference type="Proteomes" id="UP000242450"/>
    </source>
</evidence>
<name>A0A212CPJ2_CEREH</name>
<sequence>MKLLWKMKIKYLRYLLPQELSCWQILDQEA</sequence>
<comment type="caution">
    <text evidence="1">The sequence shown here is derived from an EMBL/GenBank/DDBJ whole genome shotgun (WGS) entry which is preliminary data.</text>
</comment>
<protein>
    <submittedName>
        <fullName evidence="1">Uncharacterized protein</fullName>
    </submittedName>
</protein>
<dbReference type="EMBL" id="MKHE01000015">
    <property type="protein sequence ID" value="OWK07959.1"/>
    <property type="molecule type" value="Genomic_DNA"/>
</dbReference>
<gene>
    <name evidence="1" type="ORF">Celaphus_00008416</name>
</gene>